<dbReference type="KEGG" id="nmk:CHR53_03570"/>
<feature type="region of interest" description="Disordered" evidence="1">
    <location>
        <begin position="1"/>
        <end position="28"/>
    </location>
</feature>
<evidence type="ECO:0000313" key="2">
    <source>
        <dbReference type="EMBL" id="AZU60420.1"/>
    </source>
</evidence>
<dbReference type="OrthoDB" id="506149at2"/>
<dbReference type="RefSeq" id="WP_066391413.1">
    <property type="nucleotide sequence ID" value="NZ_CP022572.1"/>
</dbReference>
<organism evidence="2 3">
    <name type="scientific">Neobacillus mesonae</name>
    <dbReference type="NCBI Taxonomy" id="1193713"/>
    <lineage>
        <taxon>Bacteria</taxon>
        <taxon>Bacillati</taxon>
        <taxon>Bacillota</taxon>
        <taxon>Bacilli</taxon>
        <taxon>Bacillales</taxon>
        <taxon>Bacillaceae</taxon>
        <taxon>Neobacillus</taxon>
    </lineage>
</organism>
<evidence type="ECO:0000256" key="1">
    <source>
        <dbReference type="SAM" id="MobiDB-lite"/>
    </source>
</evidence>
<protein>
    <recommendedName>
        <fullName evidence="4">Glycosyltransferase</fullName>
    </recommendedName>
</protein>
<keyword evidence="3" id="KW-1185">Reference proteome</keyword>
<dbReference type="Proteomes" id="UP000282892">
    <property type="component" value="Chromosome"/>
</dbReference>
<proteinExistence type="predicted"/>
<sequence length="330" mass="39420">MWKKQKDGKGWWKMKTGERTKKPSAAEKTMKEHSYKALEAEYYKEDVSKTSDITYIKKRLDKIDKHLKKNKANDRTGANGVEVAFGISLKSKKVSRNWIKVQNNLSKTLKSILNNTDQNFRIIIAGHEKPNIEEMNHERVTWLSVAFSRPRYIHQYSLDKFRKRRVIGAYLRRIGFNGYFMPLDADDWIHFRFVEYIRTAPISDAFILNKGFMANLKNNQVWLKDRFFIGCGSSAVFYFSNRDFPRTSRNRDVRKTKFKWTIWPHHKITQYLRSKNYRMVDFPFVTWVLFHGDNNSVIKRKSSSRVSPHKHNRISKNFGDWFYNYFKINN</sequence>
<reference evidence="2 3" key="1">
    <citation type="submission" date="2017-07" db="EMBL/GenBank/DDBJ databases">
        <title>The complete genome sequence of Bacillus mesonae strain H20-5, an efficient strain improving plant abiotic stress resistance.</title>
        <authorList>
            <person name="Kim S.Y."/>
            <person name="Song H."/>
            <person name="Sang M.K."/>
            <person name="Weon H.-Y."/>
            <person name="Song J."/>
        </authorList>
    </citation>
    <scope>NUCLEOTIDE SEQUENCE [LARGE SCALE GENOMIC DNA]</scope>
    <source>
        <strain evidence="2 3">H20-5</strain>
    </source>
</reference>
<dbReference type="STRING" id="1193713.GCA_001636315_03232"/>
<dbReference type="AlphaFoldDB" id="A0A3Q9QQ21"/>
<evidence type="ECO:0008006" key="4">
    <source>
        <dbReference type="Google" id="ProtNLM"/>
    </source>
</evidence>
<accession>A0A3Q9QQ21</accession>
<name>A0A3Q9QQ21_9BACI</name>
<dbReference type="EMBL" id="CP022572">
    <property type="protein sequence ID" value="AZU60420.1"/>
    <property type="molecule type" value="Genomic_DNA"/>
</dbReference>
<evidence type="ECO:0000313" key="3">
    <source>
        <dbReference type="Proteomes" id="UP000282892"/>
    </source>
</evidence>
<gene>
    <name evidence="2" type="ORF">CHR53_03570</name>
</gene>